<keyword evidence="1" id="KW-0812">Transmembrane</keyword>
<gene>
    <name evidence="2" type="ORF">ODE01S_13350</name>
</gene>
<dbReference type="AlphaFoldDB" id="A0A511RJS0"/>
<dbReference type="InterPro" id="IPR007403">
    <property type="entry name" value="DUF456"/>
</dbReference>
<feature type="transmembrane region" description="Helical" evidence="1">
    <location>
        <begin position="84"/>
        <end position="109"/>
    </location>
</feature>
<dbReference type="PANTHER" id="PTHR39165:SF1">
    <property type="entry name" value="DUF456 DOMAIN-CONTAINING PROTEIN"/>
    <property type="match status" value="1"/>
</dbReference>
<proteinExistence type="predicted"/>
<dbReference type="OrthoDB" id="32973at2"/>
<dbReference type="Pfam" id="PF04306">
    <property type="entry name" value="DUF456"/>
    <property type="match status" value="1"/>
</dbReference>
<feature type="transmembrane region" description="Helical" evidence="1">
    <location>
        <begin position="52"/>
        <end position="72"/>
    </location>
</feature>
<evidence type="ECO:0008006" key="4">
    <source>
        <dbReference type="Google" id="ProtNLM"/>
    </source>
</evidence>
<evidence type="ECO:0000313" key="2">
    <source>
        <dbReference type="EMBL" id="GEM89901.1"/>
    </source>
</evidence>
<dbReference type="RefSeq" id="WP_147147159.1">
    <property type="nucleotide sequence ID" value="NZ_BJXN01000008.1"/>
</dbReference>
<sequence length="159" mass="16382">MNLTADVLFVLLWVAALVLTFVPMVPATLLIWAAALLHEALVGFSELSRADWAWLIGLGLLAMTLDNVAGALGAKRYGAGRAGVWGAVIGALVGAVVLGPLGILVGPFLGALVAELIAGKAGREALRAAWGSLLGVLGGVLAKLLVHLAMGWLVIQRIF</sequence>
<feature type="transmembrane region" description="Helical" evidence="1">
    <location>
        <begin position="7"/>
        <end position="32"/>
    </location>
</feature>
<keyword evidence="1" id="KW-1133">Transmembrane helix</keyword>
<reference evidence="2 3" key="1">
    <citation type="submission" date="2019-07" db="EMBL/GenBank/DDBJ databases">
        <title>Whole genome shotgun sequence of Oceanithermus desulfurans NBRC 100063.</title>
        <authorList>
            <person name="Hosoyama A."/>
            <person name="Uohara A."/>
            <person name="Ohji S."/>
            <person name="Ichikawa N."/>
        </authorList>
    </citation>
    <scope>NUCLEOTIDE SEQUENCE [LARGE SCALE GENOMIC DNA]</scope>
    <source>
        <strain evidence="2 3">NBRC 100063</strain>
    </source>
</reference>
<dbReference type="Proteomes" id="UP000321827">
    <property type="component" value="Unassembled WGS sequence"/>
</dbReference>
<keyword evidence="1" id="KW-0472">Membrane</keyword>
<accession>A0A511RJS0</accession>
<dbReference type="PANTHER" id="PTHR39165">
    <property type="entry name" value="IG HYPOTHETICAL 17883"/>
    <property type="match status" value="1"/>
</dbReference>
<dbReference type="EMBL" id="BJXN01000008">
    <property type="protein sequence ID" value="GEM89901.1"/>
    <property type="molecule type" value="Genomic_DNA"/>
</dbReference>
<protein>
    <recommendedName>
        <fullName evidence="4">DUF456 domain-containing protein</fullName>
    </recommendedName>
</protein>
<evidence type="ECO:0000256" key="1">
    <source>
        <dbReference type="SAM" id="Phobius"/>
    </source>
</evidence>
<organism evidence="2 3">
    <name type="scientific">Oceanithermus desulfurans NBRC 100063</name>
    <dbReference type="NCBI Taxonomy" id="1227550"/>
    <lineage>
        <taxon>Bacteria</taxon>
        <taxon>Thermotogati</taxon>
        <taxon>Deinococcota</taxon>
        <taxon>Deinococci</taxon>
        <taxon>Thermales</taxon>
        <taxon>Thermaceae</taxon>
        <taxon>Oceanithermus</taxon>
    </lineage>
</organism>
<evidence type="ECO:0000313" key="3">
    <source>
        <dbReference type="Proteomes" id="UP000321827"/>
    </source>
</evidence>
<name>A0A511RJS0_9DEIN</name>
<feature type="transmembrane region" description="Helical" evidence="1">
    <location>
        <begin position="129"/>
        <end position="155"/>
    </location>
</feature>
<comment type="caution">
    <text evidence="2">The sequence shown here is derived from an EMBL/GenBank/DDBJ whole genome shotgun (WGS) entry which is preliminary data.</text>
</comment>